<dbReference type="GO" id="GO:0016881">
    <property type="term" value="F:acid-amino acid ligase activity"/>
    <property type="evidence" value="ECO:0007669"/>
    <property type="project" value="InterPro"/>
</dbReference>
<evidence type="ECO:0000313" key="1">
    <source>
        <dbReference type="EMBL" id="OGD39613.1"/>
    </source>
</evidence>
<evidence type="ECO:0008006" key="3">
    <source>
        <dbReference type="Google" id="ProtNLM"/>
    </source>
</evidence>
<sequence>MIFGSIKEIWTVGDSARLIGEQAVRKGFDRKNVYNFEKSEEVGRQLQDHIKSGDLILIKGSQSLRMEKIVEEIMAEPQKAKELLVRQEPSWTRK</sequence>
<reference evidence="1 2" key="1">
    <citation type="journal article" date="2016" name="Nat. Commun.">
        <title>Thousands of microbial genomes shed light on interconnected biogeochemical processes in an aquifer system.</title>
        <authorList>
            <person name="Anantharaman K."/>
            <person name="Brown C.T."/>
            <person name="Hug L.A."/>
            <person name="Sharon I."/>
            <person name="Castelle C.J."/>
            <person name="Probst A.J."/>
            <person name="Thomas B.C."/>
            <person name="Singh A."/>
            <person name="Wilkins M.J."/>
            <person name="Karaoz U."/>
            <person name="Brodie E.L."/>
            <person name="Williams K.H."/>
            <person name="Hubbard S.S."/>
            <person name="Banfield J.F."/>
        </authorList>
    </citation>
    <scope>NUCLEOTIDE SEQUENCE [LARGE SCALE GENOMIC DNA]</scope>
</reference>
<evidence type="ECO:0000313" key="2">
    <source>
        <dbReference type="Proteomes" id="UP000177197"/>
    </source>
</evidence>
<proteinExistence type="predicted"/>
<name>A0A1F5C9U1_9BACT</name>
<gene>
    <name evidence="1" type="ORF">A3I30_03885</name>
</gene>
<dbReference type="SUPFAM" id="SSF53244">
    <property type="entry name" value="MurD-like peptide ligases, peptide-binding domain"/>
    <property type="match status" value="1"/>
</dbReference>
<protein>
    <recommendedName>
        <fullName evidence="3">Mur ligase C-terminal domain-containing protein</fullName>
    </recommendedName>
</protein>
<dbReference type="Proteomes" id="UP000177197">
    <property type="component" value="Unassembled WGS sequence"/>
</dbReference>
<organism evidence="1 2">
    <name type="scientific">Candidatus Azambacteria bacterium RIFCSPLOWO2_02_FULL_44_14</name>
    <dbReference type="NCBI Taxonomy" id="1797306"/>
    <lineage>
        <taxon>Bacteria</taxon>
        <taxon>Candidatus Azamiibacteriota</taxon>
    </lineage>
</organism>
<comment type="caution">
    <text evidence="1">The sequence shown here is derived from an EMBL/GenBank/DDBJ whole genome shotgun (WGS) entry which is preliminary data.</text>
</comment>
<dbReference type="Gene3D" id="3.90.190.20">
    <property type="entry name" value="Mur ligase, C-terminal domain"/>
    <property type="match status" value="1"/>
</dbReference>
<dbReference type="AlphaFoldDB" id="A0A1F5C9U1"/>
<dbReference type="InterPro" id="IPR036615">
    <property type="entry name" value="Mur_ligase_C_dom_sf"/>
</dbReference>
<dbReference type="EMBL" id="MEYV01000022">
    <property type="protein sequence ID" value="OGD39613.1"/>
    <property type="molecule type" value="Genomic_DNA"/>
</dbReference>
<accession>A0A1F5C9U1</accession>